<dbReference type="FunFam" id="2.70.150.10:FF:000014">
    <property type="entry name" value="Calcium-transporting ATPase, putative"/>
    <property type="match status" value="1"/>
</dbReference>
<comment type="subcellular location">
    <subcellularLocation>
        <location evidence="1">Membrane</location>
        <topology evidence="1">Multi-pass membrane protein</topology>
    </subcellularLocation>
</comment>
<dbReference type="SUPFAM" id="SSF81653">
    <property type="entry name" value="Calcium ATPase, transduction domain A"/>
    <property type="match status" value="1"/>
</dbReference>
<feature type="transmembrane region" description="Helical" evidence="14">
    <location>
        <begin position="84"/>
        <end position="103"/>
    </location>
</feature>
<protein>
    <recommendedName>
        <fullName evidence="2">P-type Ca(2+) transporter</fullName>
        <ecNumber evidence="2">7.2.2.10</ecNumber>
    </recommendedName>
</protein>
<dbReference type="InterPro" id="IPR059000">
    <property type="entry name" value="ATPase_P-type_domA"/>
</dbReference>
<organism evidence="16 17">
    <name type="scientific">Venturia inaequalis</name>
    <name type="common">Apple scab fungus</name>
    <dbReference type="NCBI Taxonomy" id="5025"/>
    <lineage>
        <taxon>Eukaryota</taxon>
        <taxon>Fungi</taxon>
        <taxon>Dikarya</taxon>
        <taxon>Ascomycota</taxon>
        <taxon>Pezizomycotina</taxon>
        <taxon>Dothideomycetes</taxon>
        <taxon>Pleosporomycetidae</taxon>
        <taxon>Venturiales</taxon>
        <taxon>Venturiaceae</taxon>
        <taxon>Venturia</taxon>
    </lineage>
</organism>
<evidence type="ECO:0000256" key="8">
    <source>
        <dbReference type="ARBA" id="ARBA00022840"/>
    </source>
</evidence>
<proteinExistence type="predicted"/>
<evidence type="ECO:0000259" key="15">
    <source>
        <dbReference type="SMART" id="SM00831"/>
    </source>
</evidence>
<dbReference type="InterPro" id="IPR018303">
    <property type="entry name" value="ATPase_P-typ_P_site"/>
</dbReference>
<sequence>MDDAFVRPVQDILKHFDVSENKGLSAEGVEAQRKQFGPNALPEEPPTPLWELILEQFKDQLVLILLGSAAVSFVLAIFEGGEGWTAFVDPAVILTILILNAVVGVSQESSAEKAIAALQEYSANEAKVVRDGITKRVKADDLVPGDIVVIAVGDRVPADCRLLSVQSNSFSVDQSILTGESESVGKDTKAIKDKDAVKQDQVNMLFSGTTVVTGHAHAVVVLTGPNTAIGDIHDSITSQISQPTPLKEKLNDFGDTLAKVITVICIVVWLINIQHFNDPAHGGWTKGAIYYLKIAVSLGVAAIPEGLAVVITTCLALGTRKMAAKNAVVRSLPSVETLGSCSVICSDKTGTITTNQMSVNKIVFI</sequence>
<reference evidence="16 17" key="1">
    <citation type="submission" date="2019-11" db="EMBL/GenBank/DDBJ databases">
        <title>Venturia inaequalis Genome Resource.</title>
        <authorList>
            <person name="Lichtner F.J."/>
        </authorList>
    </citation>
    <scope>NUCLEOTIDE SEQUENCE [LARGE SCALE GENOMIC DNA]</scope>
    <source>
        <strain evidence="16">Bline_iso_100314</strain>
    </source>
</reference>
<keyword evidence="4" id="KW-0109">Calcium transport</keyword>
<dbReference type="FunFam" id="1.20.1110.10:FF:000065">
    <property type="entry name" value="Sarcoplasmic/endoplasmic reticulum calcium ATPase 1"/>
    <property type="match status" value="1"/>
</dbReference>
<dbReference type="InterPro" id="IPR001757">
    <property type="entry name" value="P_typ_ATPase"/>
</dbReference>
<dbReference type="GO" id="GO:0005388">
    <property type="term" value="F:P-type calcium transporter activity"/>
    <property type="evidence" value="ECO:0007669"/>
    <property type="project" value="UniProtKB-EC"/>
</dbReference>
<evidence type="ECO:0000256" key="4">
    <source>
        <dbReference type="ARBA" id="ARBA00022568"/>
    </source>
</evidence>
<evidence type="ECO:0000256" key="13">
    <source>
        <dbReference type="ARBA" id="ARBA00023136"/>
    </source>
</evidence>
<dbReference type="InterPro" id="IPR023299">
    <property type="entry name" value="ATPase_P-typ_cyto_dom_N"/>
</dbReference>
<dbReference type="InterPro" id="IPR023214">
    <property type="entry name" value="HAD_sf"/>
</dbReference>
<feature type="domain" description="Cation-transporting P-type ATPase N-terminal" evidence="15">
    <location>
        <begin position="3"/>
        <end position="77"/>
    </location>
</feature>
<dbReference type="GO" id="GO:0005524">
    <property type="term" value="F:ATP binding"/>
    <property type="evidence" value="ECO:0007669"/>
    <property type="project" value="UniProtKB-KW"/>
</dbReference>
<keyword evidence="11 14" id="KW-1133">Transmembrane helix</keyword>
<accession>A0A8H3U0E4</accession>
<evidence type="ECO:0000313" key="16">
    <source>
        <dbReference type="EMBL" id="KAE9961531.1"/>
    </source>
</evidence>
<evidence type="ECO:0000256" key="7">
    <source>
        <dbReference type="ARBA" id="ARBA00022837"/>
    </source>
</evidence>
<keyword evidence="12" id="KW-0406">Ion transport</keyword>
<dbReference type="EMBL" id="WNWQ01001455">
    <property type="protein sequence ID" value="KAE9961531.1"/>
    <property type="molecule type" value="Genomic_DNA"/>
</dbReference>
<feature type="non-terminal residue" evidence="16">
    <location>
        <position position="1"/>
    </location>
</feature>
<dbReference type="NCBIfam" id="TIGR01494">
    <property type="entry name" value="ATPase_P-type"/>
    <property type="match status" value="2"/>
</dbReference>
<evidence type="ECO:0000256" key="12">
    <source>
        <dbReference type="ARBA" id="ARBA00023065"/>
    </source>
</evidence>
<keyword evidence="8" id="KW-0067">ATP-binding</keyword>
<dbReference type="SUPFAM" id="SSF81665">
    <property type="entry name" value="Calcium ATPase, transmembrane domain M"/>
    <property type="match status" value="1"/>
</dbReference>
<dbReference type="InterPro" id="IPR023298">
    <property type="entry name" value="ATPase_P-typ_TM_dom_sf"/>
</dbReference>
<dbReference type="Gene3D" id="3.40.1110.10">
    <property type="entry name" value="Calcium-transporting ATPase, cytoplasmic domain N"/>
    <property type="match status" value="1"/>
</dbReference>
<feature type="transmembrane region" description="Helical" evidence="14">
    <location>
        <begin position="257"/>
        <end position="276"/>
    </location>
</feature>
<dbReference type="EC" id="7.2.2.10" evidence="2"/>
<evidence type="ECO:0000256" key="10">
    <source>
        <dbReference type="ARBA" id="ARBA00022967"/>
    </source>
</evidence>
<dbReference type="PROSITE" id="PS00154">
    <property type="entry name" value="ATPASE_E1_E2"/>
    <property type="match status" value="1"/>
</dbReference>
<keyword evidence="5 14" id="KW-0812">Transmembrane</keyword>
<dbReference type="GO" id="GO:0016887">
    <property type="term" value="F:ATP hydrolysis activity"/>
    <property type="evidence" value="ECO:0007669"/>
    <property type="project" value="InterPro"/>
</dbReference>
<dbReference type="InterPro" id="IPR004014">
    <property type="entry name" value="ATPase_P-typ_cation-transptr_N"/>
</dbReference>
<keyword evidence="9" id="KW-0460">Magnesium</keyword>
<keyword evidence="6" id="KW-0547">Nucleotide-binding</keyword>
<dbReference type="AlphaFoldDB" id="A0A8H3U0E4"/>
<keyword evidence="13 14" id="KW-0472">Membrane</keyword>
<gene>
    <name evidence="16" type="primary">ATP2A1</name>
    <name evidence="16" type="ORF">BLS_001840</name>
</gene>
<keyword evidence="7" id="KW-0106">Calcium</keyword>
<dbReference type="PANTHER" id="PTHR42861">
    <property type="entry name" value="CALCIUM-TRANSPORTING ATPASE"/>
    <property type="match status" value="1"/>
</dbReference>
<evidence type="ECO:0000256" key="11">
    <source>
        <dbReference type="ARBA" id="ARBA00022989"/>
    </source>
</evidence>
<dbReference type="Pfam" id="PF00690">
    <property type="entry name" value="Cation_ATPase_N"/>
    <property type="match status" value="1"/>
</dbReference>
<evidence type="ECO:0000256" key="9">
    <source>
        <dbReference type="ARBA" id="ARBA00022842"/>
    </source>
</evidence>
<dbReference type="Pfam" id="PF00122">
    <property type="entry name" value="E1-E2_ATPase"/>
    <property type="match status" value="1"/>
</dbReference>
<dbReference type="InterPro" id="IPR008250">
    <property type="entry name" value="ATPase_P-typ_transduc_dom_A_sf"/>
</dbReference>
<keyword evidence="3" id="KW-0813">Transport</keyword>
<evidence type="ECO:0000256" key="14">
    <source>
        <dbReference type="SAM" id="Phobius"/>
    </source>
</evidence>
<feature type="transmembrane region" description="Helical" evidence="14">
    <location>
        <begin position="288"/>
        <end position="317"/>
    </location>
</feature>
<evidence type="ECO:0000313" key="17">
    <source>
        <dbReference type="Proteomes" id="UP000433883"/>
    </source>
</evidence>
<dbReference type="PRINTS" id="PR00119">
    <property type="entry name" value="CATATPASE"/>
</dbReference>
<dbReference type="Gene3D" id="3.40.50.1000">
    <property type="entry name" value="HAD superfamily/HAD-like"/>
    <property type="match status" value="1"/>
</dbReference>
<evidence type="ECO:0000256" key="3">
    <source>
        <dbReference type="ARBA" id="ARBA00022448"/>
    </source>
</evidence>
<evidence type="ECO:0000256" key="2">
    <source>
        <dbReference type="ARBA" id="ARBA00012790"/>
    </source>
</evidence>
<dbReference type="Gene3D" id="2.70.150.10">
    <property type="entry name" value="Calcium-transporting ATPase, cytoplasmic transduction domain A"/>
    <property type="match status" value="1"/>
</dbReference>
<keyword evidence="10" id="KW-1278">Translocase</keyword>
<dbReference type="GO" id="GO:0016020">
    <property type="term" value="C:membrane"/>
    <property type="evidence" value="ECO:0007669"/>
    <property type="project" value="UniProtKB-SubCell"/>
</dbReference>
<evidence type="ECO:0000256" key="5">
    <source>
        <dbReference type="ARBA" id="ARBA00022692"/>
    </source>
</evidence>
<dbReference type="Proteomes" id="UP000433883">
    <property type="component" value="Unassembled WGS sequence"/>
</dbReference>
<dbReference type="SMART" id="SM00831">
    <property type="entry name" value="Cation_ATPase_N"/>
    <property type="match status" value="1"/>
</dbReference>
<evidence type="ECO:0000256" key="1">
    <source>
        <dbReference type="ARBA" id="ARBA00004141"/>
    </source>
</evidence>
<dbReference type="Gene3D" id="1.20.1110.10">
    <property type="entry name" value="Calcium-transporting ATPase, transmembrane domain"/>
    <property type="match status" value="1"/>
</dbReference>
<feature type="transmembrane region" description="Helical" evidence="14">
    <location>
        <begin position="61"/>
        <end position="78"/>
    </location>
</feature>
<name>A0A8H3U0E4_VENIN</name>
<evidence type="ECO:0000256" key="6">
    <source>
        <dbReference type="ARBA" id="ARBA00022741"/>
    </source>
</evidence>
<comment type="caution">
    <text evidence="16">The sequence shown here is derived from an EMBL/GenBank/DDBJ whole genome shotgun (WGS) entry which is preliminary data.</text>
</comment>